<reference evidence="1 2" key="1">
    <citation type="submission" date="2016-11" db="EMBL/GenBank/DDBJ databases">
        <title>The macronuclear genome of Stentor coeruleus: a giant cell with tiny introns.</title>
        <authorList>
            <person name="Slabodnick M."/>
            <person name="Ruby J.G."/>
            <person name="Reiff S.B."/>
            <person name="Swart E.C."/>
            <person name="Gosai S."/>
            <person name="Prabakaran S."/>
            <person name="Witkowska E."/>
            <person name="Larue G.E."/>
            <person name="Fisher S."/>
            <person name="Freeman R.M."/>
            <person name="Gunawardena J."/>
            <person name="Chu W."/>
            <person name="Stover N.A."/>
            <person name="Gregory B.D."/>
            <person name="Nowacki M."/>
            <person name="Derisi J."/>
            <person name="Roy S.W."/>
            <person name="Marshall W.F."/>
            <person name="Sood P."/>
        </authorList>
    </citation>
    <scope>NUCLEOTIDE SEQUENCE [LARGE SCALE GENOMIC DNA]</scope>
    <source>
        <strain evidence="1">WM001</strain>
    </source>
</reference>
<protein>
    <submittedName>
        <fullName evidence="1">Uncharacterized protein</fullName>
    </submittedName>
</protein>
<sequence>MQSNLEIEEPLNETNSIVTYLAGRPQKNMSQLFISGDFESFLCVVRSLMQIKDFAEQDPNFCEFFNKAWTNIQLDANSLYGNYGTGCKNGDDLGNILKQILKNAHDIHCINTNGPCRGLCSVHKTFPMIFEKTECECGEFAGRLMKESQYCIEINAGQLTRPEFSNKQLFARFYAKDVYEMLYFSSAKWQVDAFPPVITNALNIKSCCPNYPLCKKNTEKKVKIKNDFVAMAFRINWKNCKKNRINALQIFTSIMGNLIMNNIFRGRKEELGLCSLIVSFPDGKYKSIIKTGKMWFLCTSKICNRIGNGTLYDVGIFLTYHNAMPEMAFYSSSSLNIPITPLEIAYLERISYKYELDKNTKVLDEEVKYLIKINEIIKYNPEHHCPNCNFEKNRGKRCVICKYLEGEWVCNSCDMLNEPISWTCFCENDRIIYDEIYHCNSCKIANHGINYCRYCPILGVCVKCAKPILPYQAAYCMICGIVVLGISECVSNHKILCKICNLSET</sequence>
<dbReference type="AlphaFoldDB" id="A0A1R2ANF9"/>
<name>A0A1R2ANF9_9CILI</name>
<comment type="caution">
    <text evidence="1">The sequence shown here is derived from an EMBL/GenBank/DDBJ whole genome shotgun (WGS) entry which is preliminary data.</text>
</comment>
<accession>A0A1R2ANF9</accession>
<dbReference type="EMBL" id="MPUH01001836">
    <property type="protein sequence ID" value="OMJ66054.1"/>
    <property type="molecule type" value="Genomic_DNA"/>
</dbReference>
<keyword evidence="2" id="KW-1185">Reference proteome</keyword>
<evidence type="ECO:0000313" key="1">
    <source>
        <dbReference type="EMBL" id="OMJ66054.1"/>
    </source>
</evidence>
<evidence type="ECO:0000313" key="2">
    <source>
        <dbReference type="Proteomes" id="UP000187209"/>
    </source>
</evidence>
<proteinExistence type="predicted"/>
<dbReference type="Proteomes" id="UP000187209">
    <property type="component" value="Unassembled WGS sequence"/>
</dbReference>
<gene>
    <name evidence="1" type="ORF">SteCoe_37239</name>
</gene>
<organism evidence="1 2">
    <name type="scientific">Stentor coeruleus</name>
    <dbReference type="NCBI Taxonomy" id="5963"/>
    <lineage>
        <taxon>Eukaryota</taxon>
        <taxon>Sar</taxon>
        <taxon>Alveolata</taxon>
        <taxon>Ciliophora</taxon>
        <taxon>Postciliodesmatophora</taxon>
        <taxon>Heterotrichea</taxon>
        <taxon>Heterotrichida</taxon>
        <taxon>Stentoridae</taxon>
        <taxon>Stentor</taxon>
    </lineage>
</organism>